<name>A0A1D6G5Y5_MAIZE</name>
<protein>
    <submittedName>
        <fullName evidence="6">Transcription factor TFIIE alpha subunit</fullName>
    </submittedName>
</protein>
<reference evidence="6" key="1">
    <citation type="submission" date="2015-12" db="EMBL/GenBank/DDBJ databases">
        <title>Update maize B73 reference genome by single molecule sequencing technologies.</title>
        <authorList>
            <consortium name="Maize Genome Sequencing Project"/>
            <person name="Ware D."/>
        </authorList>
    </citation>
    <scope>NUCLEOTIDE SEQUENCE</scope>
    <source>
        <tissue evidence="6">Seedling</tissue>
    </source>
</reference>
<dbReference type="EMBL" id="CM000784">
    <property type="protein sequence ID" value="AQK98642.1"/>
    <property type="molecule type" value="Genomic_DNA"/>
</dbReference>
<keyword evidence="4" id="KW-0472">Membrane</keyword>
<dbReference type="PANTHER" id="PTHR12665">
    <property type="entry name" value="ORMDL PROTEINS"/>
    <property type="match status" value="1"/>
</dbReference>
<evidence type="ECO:0000256" key="3">
    <source>
        <dbReference type="ARBA" id="ARBA00022989"/>
    </source>
</evidence>
<keyword evidence="3" id="KW-1133">Transmembrane helix</keyword>
<dbReference type="Pfam" id="PF04061">
    <property type="entry name" value="ORMDL"/>
    <property type="match status" value="1"/>
</dbReference>
<feature type="chain" id="PRO_5010804313" evidence="5">
    <location>
        <begin position="20"/>
        <end position="100"/>
    </location>
</feature>
<evidence type="ECO:0000256" key="5">
    <source>
        <dbReference type="SAM" id="SignalP"/>
    </source>
</evidence>
<gene>
    <name evidence="6" type="ORF">ZEAMMB73_Zm00001d012032</name>
</gene>
<evidence type="ECO:0000256" key="1">
    <source>
        <dbReference type="ARBA" id="ARBA00004141"/>
    </source>
</evidence>
<dbReference type="AlphaFoldDB" id="A0A1D6G5Y5"/>
<accession>A0A1D6G5Y5</accession>
<comment type="subcellular location">
    <subcellularLocation>
        <location evidence="1">Membrane</location>
        <topology evidence="1">Multi-pass membrane protein</topology>
    </subcellularLocation>
</comment>
<dbReference type="InterPro" id="IPR007203">
    <property type="entry name" value="ORMDL"/>
</dbReference>
<feature type="signal peptide" evidence="5">
    <location>
        <begin position="1"/>
        <end position="19"/>
    </location>
</feature>
<organism evidence="6">
    <name type="scientific">Zea mays</name>
    <name type="common">Maize</name>
    <dbReference type="NCBI Taxonomy" id="4577"/>
    <lineage>
        <taxon>Eukaryota</taxon>
        <taxon>Viridiplantae</taxon>
        <taxon>Streptophyta</taxon>
        <taxon>Embryophyta</taxon>
        <taxon>Tracheophyta</taxon>
        <taxon>Spermatophyta</taxon>
        <taxon>Magnoliopsida</taxon>
        <taxon>Liliopsida</taxon>
        <taxon>Poales</taxon>
        <taxon>Poaceae</taxon>
        <taxon>PACMAD clade</taxon>
        <taxon>Panicoideae</taxon>
        <taxon>Andropogonodae</taxon>
        <taxon>Andropogoneae</taxon>
        <taxon>Tripsacinae</taxon>
        <taxon>Zea</taxon>
    </lineage>
</organism>
<evidence type="ECO:0000313" key="6">
    <source>
        <dbReference type="EMBL" id="AQK98644.1"/>
    </source>
</evidence>
<dbReference type="GO" id="GO:0005789">
    <property type="term" value="C:endoplasmic reticulum membrane"/>
    <property type="evidence" value="ECO:0007669"/>
    <property type="project" value="InterPro"/>
</dbReference>
<proteinExistence type="predicted"/>
<dbReference type="EMBL" id="CM000784">
    <property type="protein sequence ID" value="AQK98644.1"/>
    <property type="molecule type" value="Genomic_DNA"/>
</dbReference>
<evidence type="ECO:0000256" key="4">
    <source>
        <dbReference type="ARBA" id="ARBA00023136"/>
    </source>
</evidence>
<sequence>MLNLSTLLILLVVSPNRSGLIVPLKLWPIISFLAYDPFVFDTLEMCYFQITYHFFHWRKRTLFATDDQCIYNRLTRWEEKDNGQQLTRSRNFLIVVPVVL</sequence>
<keyword evidence="5" id="KW-0732">Signal</keyword>
<evidence type="ECO:0000256" key="2">
    <source>
        <dbReference type="ARBA" id="ARBA00022692"/>
    </source>
</evidence>
<keyword evidence="2" id="KW-0812">Transmembrane</keyword>